<name>A0A853FYF8_9BURK</name>
<dbReference type="AlphaFoldDB" id="A0A853FYF8"/>
<dbReference type="PROSITE" id="PS51257">
    <property type="entry name" value="PROKAR_LIPOPROTEIN"/>
    <property type="match status" value="1"/>
</dbReference>
<protein>
    <submittedName>
        <fullName evidence="1">Uncharacterized protein</fullName>
    </submittedName>
</protein>
<sequence length="247" mass="26537">MNNRSLRVPLSMPAGAAAGRRVLGACLLSLGCGWPIHAEARASFAAFSEFAAPGLLWTSSQSMLLSGVPLRVRAFSYQGEPLRLAQLYAAKPAYFQRILVAGGGVVLSGLRNGEHWLAELHPAATGTSGRLSVMRVARGQPPDPGRPRPVFRWLPPQARPLFSLQDRPDAPPGKAGAAGQHVFSVAMSVTDLTAYLRRRLRSDGWVEEPAYAAVAGHSAWRRSSSRLALSSLPEAEGESSLYVHHID</sequence>
<proteinExistence type="predicted"/>
<dbReference type="EMBL" id="JACCEM010000009">
    <property type="protein sequence ID" value="NYT51075.1"/>
    <property type="molecule type" value="Genomic_DNA"/>
</dbReference>
<evidence type="ECO:0000313" key="1">
    <source>
        <dbReference type="EMBL" id="NYT51075.1"/>
    </source>
</evidence>
<organism evidence="1 2">
    <name type="scientific">Parapusillimonas granuli</name>
    <dbReference type="NCBI Taxonomy" id="380911"/>
    <lineage>
        <taxon>Bacteria</taxon>
        <taxon>Pseudomonadati</taxon>
        <taxon>Pseudomonadota</taxon>
        <taxon>Betaproteobacteria</taxon>
        <taxon>Burkholderiales</taxon>
        <taxon>Alcaligenaceae</taxon>
        <taxon>Parapusillimonas</taxon>
    </lineage>
</organism>
<keyword evidence="2" id="KW-1185">Reference proteome</keyword>
<accession>A0A853FYF8</accession>
<evidence type="ECO:0000313" key="2">
    <source>
        <dbReference type="Proteomes" id="UP000559809"/>
    </source>
</evidence>
<dbReference type="Proteomes" id="UP000559809">
    <property type="component" value="Unassembled WGS sequence"/>
</dbReference>
<gene>
    <name evidence="1" type="ORF">H0A72_17315</name>
</gene>
<reference evidence="1 2" key="1">
    <citation type="submission" date="2020-07" db="EMBL/GenBank/DDBJ databases">
        <title>Taxonomic revisions and descriptions of new bacterial species based on genomic comparisons in the high-G+C-content subgroup of the family Alcaligenaceae.</title>
        <authorList>
            <person name="Szabo A."/>
            <person name="Felfoldi T."/>
        </authorList>
    </citation>
    <scope>NUCLEOTIDE SEQUENCE [LARGE SCALE GENOMIC DNA]</scope>
    <source>
        <strain evidence="1 2">LMG 24012</strain>
    </source>
</reference>
<dbReference type="RefSeq" id="WP_180157588.1">
    <property type="nucleotide sequence ID" value="NZ_JACCEM010000009.1"/>
</dbReference>
<comment type="caution">
    <text evidence="1">The sequence shown here is derived from an EMBL/GenBank/DDBJ whole genome shotgun (WGS) entry which is preliminary data.</text>
</comment>